<accession>A0A975G5G4</accession>
<dbReference type="RefSeq" id="WP_211940984.1">
    <property type="nucleotide sequence ID" value="NZ_CP073079.1"/>
</dbReference>
<name>A0A975G5G4_9CAUL</name>
<gene>
    <name evidence="1" type="ORF">KCG34_25610</name>
</gene>
<keyword evidence="1" id="KW-0614">Plasmid</keyword>
<protein>
    <submittedName>
        <fullName evidence="1">Uncharacterized protein</fullName>
    </submittedName>
</protein>
<dbReference type="KEGG" id="caul:KCG34_25610"/>
<keyword evidence="2" id="KW-1185">Reference proteome</keyword>
<evidence type="ECO:0000313" key="1">
    <source>
        <dbReference type="EMBL" id="QUD90938.1"/>
    </source>
</evidence>
<dbReference type="Proteomes" id="UP000676409">
    <property type="component" value="Plasmid unnamed"/>
</dbReference>
<dbReference type="EMBL" id="CP073079">
    <property type="protein sequence ID" value="QUD90938.1"/>
    <property type="molecule type" value="Genomic_DNA"/>
</dbReference>
<evidence type="ECO:0000313" key="2">
    <source>
        <dbReference type="Proteomes" id="UP000676409"/>
    </source>
</evidence>
<organism evidence="1 2">
    <name type="scientific">Phenylobacterium montanum</name>
    <dbReference type="NCBI Taxonomy" id="2823693"/>
    <lineage>
        <taxon>Bacteria</taxon>
        <taxon>Pseudomonadati</taxon>
        <taxon>Pseudomonadota</taxon>
        <taxon>Alphaproteobacteria</taxon>
        <taxon>Caulobacterales</taxon>
        <taxon>Caulobacteraceae</taxon>
        <taxon>Phenylobacterium</taxon>
    </lineage>
</organism>
<sequence length="110" mass="12567">MKDQELKKQLDELPGQIAALNDKIMAFVAKVKRLPQGARRWDLEEWIVTECHVDPELIRTKPHWSKQDWLKSAIELKVAARQYRGAGKLAKAVACETDAKVAEERAAWMA</sequence>
<dbReference type="AlphaFoldDB" id="A0A975G5G4"/>
<reference evidence="1" key="1">
    <citation type="submission" date="2021-04" db="EMBL/GenBank/DDBJ databases">
        <title>The complete genome sequence of Caulobacter sp. S6.</title>
        <authorList>
            <person name="Tang Y."/>
            <person name="Ouyang W."/>
            <person name="Liu Q."/>
            <person name="Huang B."/>
            <person name="Guo Z."/>
            <person name="Lei P."/>
        </authorList>
    </citation>
    <scope>NUCLEOTIDE SEQUENCE</scope>
    <source>
        <strain evidence="1">S6</strain>
        <plasmid evidence="1">unnamed</plasmid>
    </source>
</reference>
<geneLocation type="plasmid" evidence="1 2">
    <name>unnamed</name>
</geneLocation>
<proteinExistence type="predicted"/>